<evidence type="ECO:0000313" key="7">
    <source>
        <dbReference type="Proteomes" id="UP000626109"/>
    </source>
</evidence>
<dbReference type="SUPFAM" id="SSF47473">
    <property type="entry name" value="EF-hand"/>
    <property type="match status" value="1"/>
</dbReference>
<organism evidence="5 7">
    <name type="scientific">Polarella glacialis</name>
    <name type="common">Dinoflagellate</name>
    <dbReference type="NCBI Taxonomy" id="89957"/>
    <lineage>
        <taxon>Eukaryota</taxon>
        <taxon>Sar</taxon>
        <taxon>Alveolata</taxon>
        <taxon>Dinophyceae</taxon>
        <taxon>Suessiales</taxon>
        <taxon>Suessiaceae</taxon>
        <taxon>Polarella</taxon>
    </lineage>
</organism>
<dbReference type="EMBL" id="CAJNNW010033888">
    <property type="protein sequence ID" value="CAE8720818.1"/>
    <property type="molecule type" value="Genomic_DNA"/>
</dbReference>
<evidence type="ECO:0000313" key="6">
    <source>
        <dbReference type="EMBL" id="CAE8720818.1"/>
    </source>
</evidence>
<dbReference type="Proteomes" id="UP000626109">
    <property type="component" value="Unassembled WGS sequence"/>
</dbReference>
<accession>A0A813KFY5</accession>
<dbReference type="EMBL" id="CAJNNW010029896">
    <property type="protein sequence ID" value="CAE8701818.1"/>
    <property type="molecule type" value="Genomic_DNA"/>
</dbReference>
<dbReference type="Gene3D" id="1.10.238.10">
    <property type="entry name" value="EF-hand"/>
    <property type="match status" value="2"/>
</dbReference>
<dbReference type="AlphaFoldDB" id="A0A813KFY5"/>
<evidence type="ECO:0000256" key="2">
    <source>
        <dbReference type="ARBA" id="ARBA00022837"/>
    </source>
</evidence>
<evidence type="ECO:0000256" key="1">
    <source>
        <dbReference type="ARBA" id="ARBA00022737"/>
    </source>
</evidence>
<reference evidence="5" key="1">
    <citation type="submission" date="2021-02" db="EMBL/GenBank/DDBJ databases">
        <authorList>
            <person name="Dougan E. K."/>
            <person name="Rhodes N."/>
            <person name="Thang M."/>
            <person name="Chan C."/>
        </authorList>
    </citation>
    <scope>NUCLEOTIDE SEQUENCE</scope>
</reference>
<evidence type="ECO:0000256" key="3">
    <source>
        <dbReference type="SAM" id="MobiDB-lite"/>
    </source>
</evidence>
<feature type="domain" description="EF-hand" evidence="4">
    <location>
        <begin position="142"/>
        <end position="177"/>
    </location>
</feature>
<sequence>MSGPSSPKLDPSGQDEPPSATSDRRRSTRTASFADAVTGSPRGSEPPSSEEEEDESFRKVLFSSPHHGASDGGTPTTLSRGRKSRQASLGSRGTVLVPMRAGLCEPQVQGLREIFGLFDLEGSGRICPKAVRQSASDIGMEKDAPEIWRLLASLDGGDDGVLDFEEFLSLICEQLGDHYSMSGTSRLLNLMGQDAVAAGSVGLADLRLLVDDLGLDMDDEELEEMLEQAGSNADGRVDLDSFYAVMQKPES</sequence>
<dbReference type="GO" id="GO:0005509">
    <property type="term" value="F:calcium ion binding"/>
    <property type="evidence" value="ECO:0007669"/>
    <property type="project" value="InterPro"/>
</dbReference>
<gene>
    <name evidence="5" type="ORF">PGLA2088_LOCUS32176</name>
    <name evidence="6" type="ORF">PGLA2088_LOCUS41553</name>
</gene>
<dbReference type="InterPro" id="IPR011992">
    <property type="entry name" value="EF-hand-dom_pair"/>
</dbReference>
<name>A0A813KFY5_POLGL</name>
<protein>
    <recommendedName>
        <fullName evidence="4">EF-hand domain-containing protein</fullName>
    </recommendedName>
</protein>
<proteinExistence type="predicted"/>
<feature type="domain" description="EF-hand" evidence="4">
    <location>
        <begin position="106"/>
        <end position="141"/>
    </location>
</feature>
<dbReference type="FunFam" id="1.10.238.10:FF:000003">
    <property type="entry name" value="Calmodulin A"/>
    <property type="match status" value="1"/>
</dbReference>
<keyword evidence="2" id="KW-0106">Calcium</keyword>
<dbReference type="PANTHER" id="PTHR23050">
    <property type="entry name" value="CALCIUM BINDING PROTEIN"/>
    <property type="match status" value="1"/>
</dbReference>
<feature type="region of interest" description="Disordered" evidence="3">
    <location>
        <begin position="1"/>
        <end position="92"/>
    </location>
</feature>
<dbReference type="PROSITE" id="PS50222">
    <property type="entry name" value="EF_HAND_2"/>
    <property type="match status" value="2"/>
</dbReference>
<comment type="caution">
    <text evidence="5">The sequence shown here is derived from an EMBL/GenBank/DDBJ whole genome shotgun (WGS) entry which is preliminary data.</text>
</comment>
<keyword evidence="1" id="KW-0677">Repeat</keyword>
<dbReference type="PROSITE" id="PS00303">
    <property type="entry name" value="S100_CABP"/>
    <property type="match status" value="1"/>
</dbReference>
<evidence type="ECO:0000313" key="5">
    <source>
        <dbReference type="EMBL" id="CAE8701818.1"/>
    </source>
</evidence>
<evidence type="ECO:0000259" key="4">
    <source>
        <dbReference type="PROSITE" id="PS50222"/>
    </source>
</evidence>
<dbReference type="InterPro" id="IPR001751">
    <property type="entry name" value="S100/CaBP7/8-like_CS"/>
</dbReference>
<dbReference type="SMART" id="SM00054">
    <property type="entry name" value="EFh"/>
    <property type="match status" value="3"/>
</dbReference>
<dbReference type="InterPro" id="IPR050145">
    <property type="entry name" value="Centrin_CML-like"/>
</dbReference>
<dbReference type="CDD" id="cd00051">
    <property type="entry name" value="EFh"/>
    <property type="match status" value="1"/>
</dbReference>
<feature type="compositionally biased region" description="Low complexity" evidence="3">
    <location>
        <begin position="29"/>
        <end position="47"/>
    </location>
</feature>
<dbReference type="InterPro" id="IPR002048">
    <property type="entry name" value="EF_hand_dom"/>
</dbReference>